<comment type="caution">
    <text evidence="1">The sequence shown here is derived from an EMBL/GenBank/DDBJ whole genome shotgun (WGS) entry which is preliminary data.</text>
</comment>
<proteinExistence type="predicted"/>
<name>A0ABX2W7B8_9ENTR</name>
<evidence type="ECO:0000313" key="2">
    <source>
        <dbReference type="Proteomes" id="UP000078407"/>
    </source>
</evidence>
<protein>
    <submittedName>
        <fullName evidence="1">Uncharacterized protein</fullName>
    </submittedName>
</protein>
<dbReference type="EMBL" id="LXEQ01000044">
    <property type="protein sequence ID" value="OAT26837.1"/>
    <property type="molecule type" value="Genomic_DNA"/>
</dbReference>
<reference evidence="1 2" key="1">
    <citation type="submission" date="2016-04" db="EMBL/GenBank/DDBJ databases">
        <title>ATOL: Assembling a taxonomically balanced genome-scale reconstruction of the evolutionary history of the Enterobacteriaceae.</title>
        <authorList>
            <person name="Plunkett G.III."/>
            <person name="Neeno-Eckwall E.C."/>
            <person name="Glasner J.D."/>
            <person name="Perna N.T."/>
        </authorList>
    </citation>
    <scope>NUCLEOTIDE SEQUENCE [LARGE SCALE GENOMIC DNA]</scope>
    <source>
        <strain evidence="1 2">ATCC 51602</strain>
    </source>
</reference>
<organism evidence="1 2">
    <name type="scientific">Buttiauxella ferragutiae ATCC 51602</name>
    <dbReference type="NCBI Taxonomy" id="1354252"/>
    <lineage>
        <taxon>Bacteria</taxon>
        <taxon>Pseudomonadati</taxon>
        <taxon>Pseudomonadota</taxon>
        <taxon>Gammaproteobacteria</taxon>
        <taxon>Enterobacterales</taxon>
        <taxon>Enterobacteriaceae</taxon>
        <taxon>Buttiauxella</taxon>
    </lineage>
</organism>
<keyword evidence="2" id="KW-1185">Reference proteome</keyword>
<dbReference type="Proteomes" id="UP000078407">
    <property type="component" value="Unassembled WGS sequence"/>
</dbReference>
<dbReference type="RefSeq" id="WP_157092938.1">
    <property type="nucleotide sequence ID" value="NZ_LXEQ01000044.1"/>
</dbReference>
<sequence length="215" mass="24537">MFENLKKLCDVALLKAKNCTFTGEINAWVFIWYPEDHHLGHAAMLIGDLDDNSPYISWWPGKTKSKLSSYVKKTPAYREGSFNNSTHKFEFFTSDYKSDVHDEADCPHVIYGLRDLNAYNMLKEWHKIKSSAIPSFSPLSKNCATVVSRVLKAGLKGSPLYHKAFGLFGGEQYIWTPKRIAVACNTLRDKNYALKINIPGRNSDHSFVKTLIRLR</sequence>
<evidence type="ECO:0000313" key="1">
    <source>
        <dbReference type="EMBL" id="OAT26837.1"/>
    </source>
</evidence>
<accession>A0ABX2W7B8</accession>
<gene>
    <name evidence="1" type="ORF">M976_02612</name>
</gene>